<keyword evidence="3" id="KW-1185">Reference proteome</keyword>
<feature type="region of interest" description="Disordered" evidence="1">
    <location>
        <begin position="167"/>
        <end position="186"/>
    </location>
</feature>
<dbReference type="GeneID" id="8243835"/>
<dbReference type="KEGG" id="mis:MICPUN_58656"/>
<evidence type="ECO:0000313" key="3">
    <source>
        <dbReference type="Proteomes" id="UP000002009"/>
    </source>
</evidence>
<dbReference type="RefSeq" id="XP_002502164.1">
    <property type="nucleotide sequence ID" value="XM_002502118.1"/>
</dbReference>
<dbReference type="OMA" id="HEGIEAY"/>
<dbReference type="Proteomes" id="UP000002009">
    <property type="component" value="Chromosome 5"/>
</dbReference>
<sequence length="186" mass="20616">MNDLTSPLLVGLCDDELDTRIKYHRGVYSKSDSSGPVENALYHITPARFFHSRLPVGHEGIEAYVSEDFHHVGAVEAFLTPEKLLDWANKHLAEQEGYFYVMLLDPAALGETQEYAAEEDVKETGRVLIVGPVGVEAISRVYVASRELNNSRTGKFTNVAPPSLVVRSRRDDKDDEAAGDAGIREK</sequence>
<organism evidence="2 3">
    <name type="scientific">Micromonas commoda (strain RCC299 / NOUM17 / CCMP2709)</name>
    <name type="common">Picoplanktonic green alga</name>
    <dbReference type="NCBI Taxonomy" id="296587"/>
    <lineage>
        <taxon>Eukaryota</taxon>
        <taxon>Viridiplantae</taxon>
        <taxon>Chlorophyta</taxon>
        <taxon>Mamiellophyceae</taxon>
        <taxon>Mamiellales</taxon>
        <taxon>Mamiellaceae</taxon>
        <taxon>Micromonas</taxon>
    </lineage>
</organism>
<reference evidence="2 3" key="1">
    <citation type="journal article" date="2009" name="Science">
        <title>Green evolution and dynamic adaptations revealed by genomes of the marine picoeukaryotes Micromonas.</title>
        <authorList>
            <person name="Worden A.Z."/>
            <person name="Lee J.H."/>
            <person name="Mock T."/>
            <person name="Rouze P."/>
            <person name="Simmons M.P."/>
            <person name="Aerts A.L."/>
            <person name="Allen A.E."/>
            <person name="Cuvelier M.L."/>
            <person name="Derelle E."/>
            <person name="Everett M.V."/>
            <person name="Foulon E."/>
            <person name="Grimwood J."/>
            <person name="Gundlach H."/>
            <person name="Henrissat B."/>
            <person name="Napoli C."/>
            <person name="McDonald S.M."/>
            <person name="Parker M.S."/>
            <person name="Rombauts S."/>
            <person name="Salamov A."/>
            <person name="Von Dassow P."/>
            <person name="Badger J.H."/>
            <person name="Coutinho P.M."/>
            <person name="Demir E."/>
            <person name="Dubchak I."/>
            <person name="Gentemann C."/>
            <person name="Eikrem W."/>
            <person name="Gready J.E."/>
            <person name="John U."/>
            <person name="Lanier W."/>
            <person name="Lindquist E.A."/>
            <person name="Lucas S."/>
            <person name="Mayer K.F."/>
            <person name="Moreau H."/>
            <person name="Not F."/>
            <person name="Otillar R."/>
            <person name="Panaud O."/>
            <person name="Pangilinan J."/>
            <person name="Paulsen I."/>
            <person name="Piegu B."/>
            <person name="Poliakov A."/>
            <person name="Robbens S."/>
            <person name="Schmutz J."/>
            <person name="Toulza E."/>
            <person name="Wyss T."/>
            <person name="Zelensky A."/>
            <person name="Zhou K."/>
            <person name="Armbrust E.V."/>
            <person name="Bhattacharya D."/>
            <person name="Goodenough U.W."/>
            <person name="Van de Peer Y."/>
            <person name="Grigoriev I.V."/>
        </authorList>
    </citation>
    <scope>NUCLEOTIDE SEQUENCE [LARGE SCALE GENOMIC DNA]</scope>
    <source>
        <strain evidence="3">RCC299 / NOUM17</strain>
    </source>
</reference>
<evidence type="ECO:0000256" key="1">
    <source>
        <dbReference type="SAM" id="MobiDB-lite"/>
    </source>
</evidence>
<accession>C1E6G4</accession>
<proteinExistence type="predicted"/>
<dbReference type="EMBL" id="CP001326">
    <property type="protein sequence ID" value="ACO63422.1"/>
    <property type="molecule type" value="Genomic_DNA"/>
</dbReference>
<dbReference type="AlphaFoldDB" id="C1E6G4"/>
<name>C1E6G4_MICCC</name>
<evidence type="ECO:0000313" key="2">
    <source>
        <dbReference type="EMBL" id="ACO63422.1"/>
    </source>
</evidence>
<gene>
    <name evidence="2" type="ORF">MICPUN_58656</name>
</gene>
<protein>
    <submittedName>
        <fullName evidence="2">Uncharacterized protein</fullName>
    </submittedName>
</protein>
<dbReference type="InParanoid" id="C1E6G4"/>